<evidence type="ECO:0000313" key="3">
    <source>
        <dbReference type="Proteomes" id="UP000280346"/>
    </source>
</evidence>
<accession>A0A3S0V3M3</accession>
<proteinExistence type="predicted"/>
<protein>
    <recommendedName>
        <fullName evidence="4">Gene transfer agent family protein</fullName>
    </recommendedName>
</protein>
<evidence type="ECO:0000313" key="2">
    <source>
        <dbReference type="EMBL" id="RUQ63983.1"/>
    </source>
</evidence>
<organism evidence="2 3">
    <name type="scientific">Azospirillum doebereinerae</name>
    <dbReference type="NCBI Taxonomy" id="92933"/>
    <lineage>
        <taxon>Bacteria</taxon>
        <taxon>Pseudomonadati</taxon>
        <taxon>Pseudomonadota</taxon>
        <taxon>Alphaproteobacteria</taxon>
        <taxon>Rhodospirillales</taxon>
        <taxon>Azospirillaceae</taxon>
        <taxon>Azospirillum</taxon>
    </lineage>
</organism>
<dbReference type="RefSeq" id="WP_127003803.1">
    <property type="nucleotide sequence ID" value="NZ_JBNPXW010000008.1"/>
</dbReference>
<name>A0A3S0V3M3_9PROT</name>
<evidence type="ECO:0008006" key="4">
    <source>
        <dbReference type="Google" id="ProtNLM"/>
    </source>
</evidence>
<comment type="caution">
    <text evidence="2">The sequence shown here is derived from an EMBL/GenBank/DDBJ whole genome shotgun (WGS) entry which is preliminary data.</text>
</comment>
<dbReference type="EMBL" id="RZIJ01000031">
    <property type="protein sequence ID" value="RUQ63983.1"/>
    <property type="molecule type" value="Genomic_DNA"/>
</dbReference>
<feature type="region of interest" description="Disordered" evidence="1">
    <location>
        <begin position="102"/>
        <end position="124"/>
    </location>
</feature>
<dbReference type="Proteomes" id="UP000280346">
    <property type="component" value="Unassembled WGS sequence"/>
</dbReference>
<keyword evidence="3" id="KW-1185">Reference proteome</keyword>
<dbReference type="OrthoDB" id="7305980at2"/>
<sequence length="124" mass="13007">MPTPPRFSHGVMTVTLDGEDIDLLANVRASRTICRLYGGLSEVMTKANVYDFDTLVTVINAGSGRVGKAAEATADAVFNEGIVTVAPWIVTFINFLAAGGKVAKSDTATTEDGKTEEEAPGEAI</sequence>
<gene>
    <name evidence="2" type="ORF">EJ913_27045</name>
</gene>
<evidence type="ECO:0000256" key="1">
    <source>
        <dbReference type="SAM" id="MobiDB-lite"/>
    </source>
</evidence>
<dbReference type="AlphaFoldDB" id="A0A3S0V3M3"/>
<reference evidence="2 3" key="1">
    <citation type="submission" date="2018-12" db="EMBL/GenBank/DDBJ databases">
        <authorList>
            <person name="Yang Y."/>
        </authorList>
    </citation>
    <scope>NUCLEOTIDE SEQUENCE [LARGE SCALE GENOMIC DNA]</scope>
    <source>
        <strain evidence="2 3">GSF71</strain>
    </source>
</reference>